<dbReference type="RefSeq" id="WP_151504368.1">
    <property type="nucleotide sequence ID" value="NZ_VXLD01000003.1"/>
</dbReference>
<dbReference type="PANTHER" id="PTHR10003">
    <property type="entry name" value="SUPEROXIDE DISMUTASE CU-ZN -RELATED"/>
    <property type="match status" value="1"/>
</dbReference>
<dbReference type="InterPro" id="IPR036423">
    <property type="entry name" value="SOD-like_Cu/Zn_dom_sf"/>
</dbReference>
<dbReference type="NCBIfam" id="NF007628">
    <property type="entry name" value="PRK10290.1"/>
    <property type="match status" value="1"/>
</dbReference>
<keyword evidence="2" id="KW-0186">Copper</keyword>
<dbReference type="AlphaFoldDB" id="A0A5N4WJB4"/>
<accession>A0A5N4WJB4</accession>
<dbReference type="EC" id="1.15.1.1" evidence="2"/>
<evidence type="ECO:0000313" key="6">
    <source>
        <dbReference type="Proteomes" id="UP000325788"/>
    </source>
</evidence>
<feature type="domain" description="Superoxide dismutase copper/zinc binding" evidence="4">
    <location>
        <begin position="51"/>
        <end position="182"/>
    </location>
</feature>
<sequence length="182" mass="18701">MRTSYFNTGILTLCTALLIAGCSTTPTQSTSNVRTVQINSVSAQGIGASVGTVTLQDSPVGLIIQTQLTNLPAGPHGFHIHEKGSCEPAEKDGKMVAALAAGGHYNPTQVAHHGTPMTGHMGDLPVLHVNSAGQSQLKLIAPRLKLADVQGHALMIHAGGDNYADQPKPLGGGGERIACGVI</sequence>
<evidence type="ECO:0000256" key="3">
    <source>
        <dbReference type="SAM" id="SignalP"/>
    </source>
</evidence>
<dbReference type="GO" id="GO:0004784">
    <property type="term" value="F:superoxide dismutase activity"/>
    <property type="evidence" value="ECO:0007669"/>
    <property type="project" value="UniProtKB-EC"/>
</dbReference>
<comment type="similarity">
    <text evidence="1 2">Belongs to the Cu-Zn superoxide dismutase family.</text>
</comment>
<evidence type="ECO:0000313" key="5">
    <source>
        <dbReference type="EMBL" id="KAB1856656.1"/>
    </source>
</evidence>
<dbReference type="SUPFAM" id="SSF49329">
    <property type="entry name" value="Cu,Zn superoxide dismutase-like"/>
    <property type="match status" value="1"/>
</dbReference>
<dbReference type="Pfam" id="PF00080">
    <property type="entry name" value="Sod_Cu"/>
    <property type="match status" value="1"/>
</dbReference>
<comment type="cofactor">
    <cofactor evidence="2">
        <name>Cu cation</name>
        <dbReference type="ChEBI" id="CHEBI:23378"/>
    </cofactor>
    <text evidence="2">Binds 1 copper ion per subunit.</text>
</comment>
<protein>
    <recommendedName>
        <fullName evidence="2">Superoxide dismutase [Cu-Zn]</fullName>
        <ecNumber evidence="2">1.15.1.1</ecNumber>
    </recommendedName>
</protein>
<feature type="chain" id="PRO_5024289430" description="Superoxide dismutase [Cu-Zn]" evidence="3">
    <location>
        <begin position="21"/>
        <end position="182"/>
    </location>
</feature>
<evidence type="ECO:0000256" key="1">
    <source>
        <dbReference type="ARBA" id="ARBA00010457"/>
    </source>
</evidence>
<dbReference type="InterPro" id="IPR018152">
    <property type="entry name" value="SOD_Cu/Zn_BS"/>
</dbReference>
<dbReference type="Gene3D" id="2.60.40.200">
    <property type="entry name" value="Superoxide dismutase, copper/zinc binding domain"/>
    <property type="match status" value="1"/>
</dbReference>
<dbReference type="Proteomes" id="UP000325788">
    <property type="component" value="Unassembled WGS sequence"/>
</dbReference>
<dbReference type="InterPro" id="IPR001424">
    <property type="entry name" value="SOD_Cu_Zn_dom"/>
</dbReference>
<keyword evidence="2" id="KW-0560">Oxidoreductase</keyword>
<name>A0A5N4WJB4_9GAMM</name>
<feature type="signal peptide" evidence="3">
    <location>
        <begin position="1"/>
        <end position="20"/>
    </location>
</feature>
<keyword evidence="2" id="KW-0862">Zinc</keyword>
<reference evidence="5 6" key="1">
    <citation type="submission" date="2019-09" db="EMBL/GenBank/DDBJ databases">
        <title>Draft genome sequence of Acinetobacter tandoii W4-4-4 isolated from environmental water sample.</title>
        <authorList>
            <person name="Wee S.K."/>
            <person name="Yan B."/>
            <person name="Mustaffa S.B."/>
            <person name="Yap E.P.H."/>
        </authorList>
    </citation>
    <scope>NUCLEOTIDE SEQUENCE [LARGE SCALE GENOMIC DNA]</scope>
    <source>
        <strain evidence="5 6">W4-4-4</strain>
    </source>
</reference>
<organism evidence="5 6">
    <name type="scientific">Acinetobacter tandoii</name>
    <dbReference type="NCBI Taxonomy" id="202954"/>
    <lineage>
        <taxon>Bacteria</taxon>
        <taxon>Pseudomonadati</taxon>
        <taxon>Pseudomonadota</taxon>
        <taxon>Gammaproteobacteria</taxon>
        <taxon>Moraxellales</taxon>
        <taxon>Moraxellaceae</taxon>
        <taxon>Acinetobacter</taxon>
    </lineage>
</organism>
<comment type="function">
    <text evidence="2">Destroys radicals which are normally produced within the cells and which are toxic to biological systems.</text>
</comment>
<keyword evidence="2" id="KW-0479">Metal-binding</keyword>
<comment type="caution">
    <text evidence="5">The sequence shown here is derived from an EMBL/GenBank/DDBJ whole genome shotgun (WGS) entry which is preliminary data.</text>
</comment>
<dbReference type="InterPro" id="IPR024134">
    <property type="entry name" value="SOD_Cu/Zn_/chaperone"/>
</dbReference>
<dbReference type="EMBL" id="VXLD01000003">
    <property type="protein sequence ID" value="KAB1856656.1"/>
    <property type="molecule type" value="Genomic_DNA"/>
</dbReference>
<dbReference type="PROSITE" id="PS00332">
    <property type="entry name" value="SOD_CU_ZN_2"/>
    <property type="match status" value="1"/>
</dbReference>
<dbReference type="CDD" id="cd00305">
    <property type="entry name" value="Cu-Zn_Superoxide_Dismutase"/>
    <property type="match status" value="1"/>
</dbReference>
<evidence type="ECO:0000259" key="4">
    <source>
        <dbReference type="Pfam" id="PF00080"/>
    </source>
</evidence>
<proteinExistence type="inferred from homology"/>
<dbReference type="GO" id="GO:0005507">
    <property type="term" value="F:copper ion binding"/>
    <property type="evidence" value="ECO:0007669"/>
    <property type="project" value="InterPro"/>
</dbReference>
<comment type="cofactor">
    <cofactor evidence="2">
        <name>Zn(2+)</name>
        <dbReference type="ChEBI" id="CHEBI:29105"/>
    </cofactor>
    <text evidence="2">Binds 1 zinc ion per subunit.</text>
</comment>
<keyword evidence="3" id="KW-0732">Signal</keyword>
<dbReference type="PROSITE" id="PS00087">
    <property type="entry name" value="SOD_CU_ZN_1"/>
    <property type="match status" value="1"/>
</dbReference>
<gene>
    <name evidence="5" type="ORF">F4W09_06620</name>
</gene>
<comment type="catalytic activity">
    <reaction evidence="2">
        <text>2 superoxide + 2 H(+) = H2O2 + O2</text>
        <dbReference type="Rhea" id="RHEA:20696"/>
        <dbReference type="ChEBI" id="CHEBI:15378"/>
        <dbReference type="ChEBI" id="CHEBI:15379"/>
        <dbReference type="ChEBI" id="CHEBI:16240"/>
        <dbReference type="ChEBI" id="CHEBI:18421"/>
        <dbReference type="EC" id="1.15.1.1"/>
    </reaction>
</comment>
<dbReference type="PROSITE" id="PS51257">
    <property type="entry name" value="PROKAR_LIPOPROTEIN"/>
    <property type="match status" value="1"/>
</dbReference>
<evidence type="ECO:0000256" key="2">
    <source>
        <dbReference type="RuleBase" id="RU000393"/>
    </source>
</evidence>